<dbReference type="SUPFAM" id="SSF49899">
    <property type="entry name" value="Concanavalin A-like lectins/glucanases"/>
    <property type="match status" value="1"/>
</dbReference>
<dbReference type="PANTHER" id="PTHR30273">
    <property type="entry name" value="PERIPLASMIC SIGNAL SENSOR AND SIGMA FACTOR ACTIVATOR FECR-RELATED"/>
    <property type="match status" value="1"/>
</dbReference>
<dbReference type="RefSeq" id="WP_145228565.1">
    <property type="nucleotide sequence ID" value="NZ_CP036343.1"/>
</dbReference>
<feature type="transmembrane region" description="Helical" evidence="1">
    <location>
        <begin position="94"/>
        <end position="113"/>
    </location>
</feature>
<organism evidence="2 3">
    <name type="scientific">Gimesia algae</name>
    <dbReference type="NCBI Taxonomy" id="2527971"/>
    <lineage>
        <taxon>Bacteria</taxon>
        <taxon>Pseudomonadati</taxon>
        <taxon>Planctomycetota</taxon>
        <taxon>Planctomycetia</taxon>
        <taxon>Planctomycetales</taxon>
        <taxon>Planctomycetaceae</taxon>
        <taxon>Gimesia</taxon>
    </lineage>
</organism>
<dbReference type="OrthoDB" id="292867at2"/>
<accession>A0A517VF78</accession>
<gene>
    <name evidence="2" type="ORF">Pan161_32790</name>
</gene>
<keyword evidence="1" id="KW-1133">Transmembrane helix</keyword>
<dbReference type="Gene3D" id="2.60.120.200">
    <property type="match status" value="1"/>
</dbReference>
<dbReference type="EMBL" id="CP036343">
    <property type="protein sequence ID" value="QDT91617.1"/>
    <property type="molecule type" value="Genomic_DNA"/>
</dbReference>
<reference evidence="2 3" key="1">
    <citation type="submission" date="2019-02" db="EMBL/GenBank/DDBJ databases">
        <title>Deep-cultivation of Planctomycetes and their phenomic and genomic characterization uncovers novel biology.</title>
        <authorList>
            <person name="Wiegand S."/>
            <person name="Jogler M."/>
            <person name="Boedeker C."/>
            <person name="Pinto D."/>
            <person name="Vollmers J."/>
            <person name="Rivas-Marin E."/>
            <person name="Kohn T."/>
            <person name="Peeters S.H."/>
            <person name="Heuer A."/>
            <person name="Rast P."/>
            <person name="Oberbeckmann S."/>
            <person name="Bunk B."/>
            <person name="Jeske O."/>
            <person name="Meyerdierks A."/>
            <person name="Storesund J.E."/>
            <person name="Kallscheuer N."/>
            <person name="Luecker S."/>
            <person name="Lage O.M."/>
            <person name="Pohl T."/>
            <person name="Merkel B.J."/>
            <person name="Hornburger P."/>
            <person name="Mueller R.-W."/>
            <person name="Bruemmer F."/>
            <person name="Labrenz M."/>
            <person name="Spormann A.M."/>
            <person name="Op den Camp H."/>
            <person name="Overmann J."/>
            <person name="Amann R."/>
            <person name="Jetten M.S.M."/>
            <person name="Mascher T."/>
            <person name="Medema M.H."/>
            <person name="Devos D.P."/>
            <person name="Kaster A.-K."/>
            <person name="Ovreas L."/>
            <person name="Rohde M."/>
            <person name="Galperin M.Y."/>
            <person name="Jogler C."/>
        </authorList>
    </citation>
    <scope>NUCLEOTIDE SEQUENCE [LARGE SCALE GENOMIC DNA]</scope>
    <source>
        <strain evidence="2 3">Pan161</strain>
    </source>
</reference>
<dbReference type="GO" id="GO:0016989">
    <property type="term" value="F:sigma factor antagonist activity"/>
    <property type="evidence" value="ECO:0007669"/>
    <property type="project" value="TreeGrafter"/>
</dbReference>
<keyword evidence="1" id="KW-0472">Membrane</keyword>
<name>A0A517VF78_9PLAN</name>
<protein>
    <submittedName>
        <fullName evidence="2">FecR protein</fullName>
    </submittedName>
</protein>
<dbReference type="InterPro" id="IPR012373">
    <property type="entry name" value="Ferrdict_sens_TM"/>
</dbReference>
<evidence type="ECO:0000313" key="2">
    <source>
        <dbReference type="EMBL" id="QDT91617.1"/>
    </source>
</evidence>
<keyword evidence="1" id="KW-0812">Transmembrane</keyword>
<dbReference type="Pfam" id="PF13385">
    <property type="entry name" value="Laminin_G_3"/>
    <property type="match status" value="1"/>
</dbReference>
<dbReference type="PANTHER" id="PTHR30273:SF2">
    <property type="entry name" value="PROTEIN FECR"/>
    <property type="match status" value="1"/>
</dbReference>
<dbReference type="Proteomes" id="UP000316855">
    <property type="component" value="Chromosome"/>
</dbReference>
<dbReference type="InterPro" id="IPR013320">
    <property type="entry name" value="ConA-like_dom_sf"/>
</dbReference>
<dbReference type="KEGG" id="gax:Pan161_32790"/>
<dbReference type="AlphaFoldDB" id="A0A517VF78"/>
<keyword evidence="3" id="KW-1185">Reference proteome</keyword>
<evidence type="ECO:0000313" key="3">
    <source>
        <dbReference type="Proteomes" id="UP000316855"/>
    </source>
</evidence>
<evidence type="ECO:0000256" key="1">
    <source>
        <dbReference type="SAM" id="Phobius"/>
    </source>
</evidence>
<sequence length="539" mass="60455">MGAADMIAADFVSPSDFIPLIDRFIDGTSTPEEAEQLKELLLARSDVRVEYFIRLDLHATILANQSPVSSEHDLLEFRQFPSAVQSGYSHRRPVMAAAVVAMILFCGMLVYWFNLPPKVAVITQIDEDVQFVGESFAVNRELKAGQEVKLERGNLAVRSTSGAEVIIQGPSVFRLLTDNSLSIDYGQLNAYVGTDKAFGFTVETPAALLKDYGTRFVLNVNRDGKTQADISSGEVTLASRAKKGWFVPQRLVANQSMIAERGQELRKIPYQIPKSHFPTHWTAHQKQSALEMLDQAIVSDQAYVYWRANMDDQNSFYSLTGDQIRLRVKELSERYPKINDAPGSLDTDTRKKLLSSSSRTYLQSGQKLDSLLEGDFTIELLASTPTTNQQQSIIHMHALNGNLNTNIGLEFTDWEYNPPRLTSNFALRWYLRIPAADNGGIELRPNIPIKANQIYPITIVQRNGFSYIYINGKLVDQSENRVLPDSANSNFVLGMHVLGERNPVREFMGNLYYLALYKNALSEEAVRSHAQLALSAFQE</sequence>
<dbReference type="Gene3D" id="2.60.120.1440">
    <property type="match status" value="1"/>
</dbReference>
<proteinExistence type="predicted"/>